<dbReference type="OrthoDB" id="10256055at2759"/>
<dbReference type="PANTHER" id="PTHR41677">
    <property type="entry name" value="YALI0B19030P"/>
    <property type="match status" value="1"/>
</dbReference>
<organism evidence="1 2">
    <name type="scientific">Ascoidea rubescens DSM 1968</name>
    <dbReference type="NCBI Taxonomy" id="1344418"/>
    <lineage>
        <taxon>Eukaryota</taxon>
        <taxon>Fungi</taxon>
        <taxon>Dikarya</taxon>
        <taxon>Ascomycota</taxon>
        <taxon>Saccharomycotina</taxon>
        <taxon>Saccharomycetes</taxon>
        <taxon>Ascoideaceae</taxon>
        <taxon>Ascoidea</taxon>
    </lineage>
</organism>
<evidence type="ECO:0008006" key="3">
    <source>
        <dbReference type="Google" id="ProtNLM"/>
    </source>
</evidence>
<dbReference type="Proteomes" id="UP000095038">
    <property type="component" value="Unassembled WGS sequence"/>
</dbReference>
<accession>A0A1D2VRH2</accession>
<proteinExistence type="predicted"/>
<dbReference type="AlphaFoldDB" id="A0A1D2VRH2"/>
<dbReference type="InParanoid" id="A0A1D2VRH2"/>
<dbReference type="PANTHER" id="PTHR41677:SF1">
    <property type="entry name" value="FE2OG DIOXYGENASE DOMAIN-CONTAINING PROTEIN"/>
    <property type="match status" value="1"/>
</dbReference>
<sequence>MPPLTQEVINGNLDKIVPENIYNDTVLPLLQELLAKPGFDPAVKFDFDKHIIFNPATDYEKYKPVMLPEIDIDHPDAISDMAFTLAFPLYSEEAVDTMRYEIFQKDIFRNHSRMANLTKFKGMDVQIAGQIGDTPFTKDAITHPKVMEIFNKLAGLELVYMMPYEVGSINFGIKPVKQVEDEKNNKEYYLAQNAQAFDENSDFVRGWHHDSNSFSLITMLSDTKDMIGGETALKTGDGRILKINNYQKGWASLVHAHCLNHIALKPYCSIERITAVTALRAKDPLHMDPTVLTTIKPSVLHRSLYNEYYPEWMDYRLEIMLEKLKWLREKVQKDKKKGKDFNQIEMINYLEDLSNYTKATWREFEVVDEGKYYQPEKKKFILNWRDVEGSEMSQKIMKFDL</sequence>
<keyword evidence="2" id="KW-1185">Reference proteome</keyword>
<dbReference type="STRING" id="1344418.A0A1D2VRH2"/>
<dbReference type="EMBL" id="KV454475">
    <property type="protein sequence ID" value="ODV64212.1"/>
    <property type="molecule type" value="Genomic_DNA"/>
</dbReference>
<evidence type="ECO:0000313" key="2">
    <source>
        <dbReference type="Proteomes" id="UP000095038"/>
    </source>
</evidence>
<dbReference type="GeneID" id="30963867"/>
<gene>
    <name evidence="1" type="ORF">ASCRUDRAFT_30935</name>
</gene>
<protein>
    <recommendedName>
        <fullName evidence="3">Fe2OG dioxygenase domain-containing protein</fullName>
    </recommendedName>
</protein>
<name>A0A1D2VRH2_9ASCO</name>
<reference evidence="2" key="1">
    <citation type="submission" date="2016-05" db="EMBL/GenBank/DDBJ databases">
        <title>Comparative genomics of biotechnologically important yeasts.</title>
        <authorList>
            <consortium name="DOE Joint Genome Institute"/>
            <person name="Riley R."/>
            <person name="Haridas S."/>
            <person name="Wolfe K.H."/>
            <person name="Lopes M.R."/>
            <person name="Hittinger C.T."/>
            <person name="Goker M."/>
            <person name="Salamov A."/>
            <person name="Wisecaver J."/>
            <person name="Long T.M."/>
            <person name="Aerts A.L."/>
            <person name="Barry K."/>
            <person name="Choi C."/>
            <person name="Clum A."/>
            <person name="Coughlan A.Y."/>
            <person name="Deshpande S."/>
            <person name="Douglass A.P."/>
            <person name="Hanson S.J."/>
            <person name="Klenk H.-P."/>
            <person name="Labutti K."/>
            <person name="Lapidus A."/>
            <person name="Lindquist E."/>
            <person name="Lipzen A."/>
            <person name="Meier-Kolthoff J.P."/>
            <person name="Ohm R.A."/>
            <person name="Otillar R.P."/>
            <person name="Pangilinan J."/>
            <person name="Peng Y."/>
            <person name="Rokas A."/>
            <person name="Rosa C.A."/>
            <person name="Scheuner C."/>
            <person name="Sibirny A.A."/>
            <person name="Slot J.C."/>
            <person name="Stielow J.B."/>
            <person name="Sun H."/>
            <person name="Kurtzman C.P."/>
            <person name="Blackwell M."/>
            <person name="Grigoriev I.V."/>
            <person name="Jeffries T.W."/>
        </authorList>
    </citation>
    <scope>NUCLEOTIDE SEQUENCE [LARGE SCALE GENOMIC DNA]</scope>
    <source>
        <strain evidence="2">DSM 1968</strain>
    </source>
</reference>
<evidence type="ECO:0000313" key="1">
    <source>
        <dbReference type="EMBL" id="ODV64212.1"/>
    </source>
</evidence>
<dbReference type="RefSeq" id="XP_020050519.1">
    <property type="nucleotide sequence ID" value="XM_020190231.1"/>
</dbReference>